<dbReference type="InterPro" id="IPR035980">
    <property type="entry name" value="Ribosomal_bS6_sf"/>
</dbReference>
<protein>
    <recommendedName>
        <fullName evidence="3 4">Small ribosomal subunit protein bS6</fullName>
    </recommendedName>
</protein>
<dbReference type="NCBIfam" id="TIGR00166">
    <property type="entry name" value="S6"/>
    <property type="match status" value="1"/>
</dbReference>
<dbReference type="Proteomes" id="UP000767446">
    <property type="component" value="Unassembled WGS sequence"/>
</dbReference>
<gene>
    <name evidence="4" type="primary">rpsF</name>
    <name evidence="4" type="synonym">rps6</name>
    <name evidence="6" type="ORF">DSM107014_15475</name>
</gene>
<evidence type="ECO:0000313" key="6">
    <source>
        <dbReference type="EMBL" id="MBR8829272.1"/>
    </source>
</evidence>
<dbReference type="GO" id="GO:0070181">
    <property type="term" value="F:small ribosomal subunit rRNA binding"/>
    <property type="evidence" value="ECO:0007669"/>
    <property type="project" value="TreeGrafter"/>
</dbReference>
<evidence type="ECO:0000256" key="5">
    <source>
        <dbReference type="SAM" id="MobiDB-lite"/>
    </source>
</evidence>
<keyword evidence="4" id="KW-0699">rRNA-binding</keyword>
<dbReference type="InterPro" id="IPR020814">
    <property type="entry name" value="Ribosomal_S6_plastid/chlpt"/>
</dbReference>
<keyword evidence="4 6" id="KW-0689">Ribosomal protein</keyword>
<evidence type="ECO:0000313" key="7">
    <source>
        <dbReference type="Proteomes" id="UP000767446"/>
    </source>
</evidence>
<dbReference type="GO" id="GO:0006412">
    <property type="term" value="P:translation"/>
    <property type="evidence" value="ECO:0007669"/>
    <property type="project" value="UniProtKB-UniRule"/>
</dbReference>
<evidence type="ECO:0000256" key="3">
    <source>
        <dbReference type="ARBA" id="ARBA00035294"/>
    </source>
</evidence>
<comment type="caution">
    <text evidence="6">The sequence shown here is derived from an EMBL/GenBank/DDBJ whole genome shotgun (WGS) entry which is preliminary data.</text>
</comment>
<dbReference type="Pfam" id="PF01250">
    <property type="entry name" value="Ribosomal_S6"/>
    <property type="match status" value="1"/>
</dbReference>
<feature type="compositionally biased region" description="Low complexity" evidence="5">
    <location>
        <begin position="98"/>
        <end position="112"/>
    </location>
</feature>
<dbReference type="EMBL" id="JADQBC010000121">
    <property type="protein sequence ID" value="MBR8829272.1"/>
    <property type="molecule type" value="Genomic_DNA"/>
</dbReference>
<dbReference type="Gene3D" id="3.30.70.60">
    <property type="match status" value="1"/>
</dbReference>
<dbReference type="GO" id="GO:1990904">
    <property type="term" value="C:ribonucleoprotein complex"/>
    <property type="evidence" value="ECO:0007669"/>
    <property type="project" value="UniProtKB-KW"/>
</dbReference>
<dbReference type="InterPro" id="IPR014717">
    <property type="entry name" value="Transl_elong_EF1B/ribsomal_bS6"/>
</dbReference>
<evidence type="ECO:0000256" key="4">
    <source>
        <dbReference type="HAMAP-Rule" id="MF_00360"/>
    </source>
</evidence>
<dbReference type="HAMAP" id="MF_00360">
    <property type="entry name" value="Ribosomal_bS6"/>
    <property type="match status" value="1"/>
</dbReference>
<sequence>MMTNYEMVYIVRPDLGEELVSQQINKYRDFLNQYGAQDLQIKVWGKRRLAYPIENFQDGIYVQMNYSADGKQVAPLERDMRLSEEIIRYLTIKLKASVSVSEESDVAEVSAVPEKPHVSPPLPKFQESVPSAPVPSAPVPSAPEPSAPEPSAPVEV</sequence>
<reference evidence="6" key="1">
    <citation type="submission" date="2021-02" db="EMBL/GenBank/DDBJ databases">
        <title>Metagenome analyses of Stigonema ocellatum DSM 106950, Chlorogloea purpurea SAG 13.99 and Gomphosphaeria aponina DSM 107014.</title>
        <authorList>
            <person name="Marter P."/>
            <person name="Huang S."/>
        </authorList>
    </citation>
    <scope>NUCLEOTIDE SEQUENCE</scope>
    <source>
        <strain evidence="6">JP213</strain>
    </source>
</reference>
<evidence type="ECO:0000256" key="1">
    <source>
        <dbReference type="ARBA" id="ARBA00009512"/>
    </source>
</evidence>
<dbReference type="SUPFAM" id="SSF54995">
    <property type="entry name" value="Ribosomal protein S6"/>
    <property type="match status" value="1"/>
</dbReference>
<keyword evidence="4" id="KW-0687">Ribonucleoprotein</keyword>
<dbReference type="PANTHER" id="PTHR21011:SF1">
    <property type="entry name" value="SMALL RIBOSOMAL SUBUNIT PROTEIN BS6M"/>
    <property type="match status" value="1"/>
</dbReference>
<feature type="region of interest" description="Disordered" evidence="5">
    <location>
        <begin position="98"/>
        <end position="156"/>
    </location>
</feature>
<dbReference type="InterPro" id="IPR000529">
    <property type="entry name" value="Ribosomal_bS6"/>
</dbReference>
<comment type="function">
    <text evidence="2 4">Binds together with bS18 to 16S ribosomal RNA.</text>
</comment>
<dbReference type="GO" id="GO:0003735">
    <property type="term" value="F:structural constituent of ribosome"/>
    <property type="evidence" value="ECO:0007669"/>
    <property type="project" value="InterPro"/>
</dbReference>
<evidence type="ECO:0000256" key="2">
    <source>
        <dbReference type="ARBA" id="ARBA00035104"/>
    </source>
</evidence>
<feature type="compositionally biased region" description="Pro residues" evidence="5">
    <location>
        <begin position="132"/>
        <end position="156"/>
    </location>
</feature>
<proteinExistence type="inferred from homology"/>
<dbReference type="PANTHER" id="PTHR21011">
    <property type="entry name" value="MITOCHONDRIAL 28S RIBOSOMAL PROTEIN S6"/>
    <property type="match status" value="1"/>
</dbReference>
<dbReference type="GO" id="GO:0005737">
    <property type="term" value="C:cytoplasm"/>
    <property type="evidence" value="ECO:0007669"/>
    <property type="project" value="UniProtKB-ARBA"/>
</dbReference>
<comment type="similarity">
    <text evidence="1 4">Belongs to the bacterial ribosomal protein bS6 family.</text>
</comment>
<accession>A0A941JTS7</accession>
<dbReference type="GO" id="GO:0005840">
    <property type="term" value="C:ribosome"/>
    <property type="evidence" value="ECO:0007669"/>
    <property type="project" value="UniProtKB-KW"/>
</dbReference>
<dbReference type="AlphaFoldDB" id="A0A941JTS7"/>
<keyword evidence="4" id="KW-0694">RNA-binding</keyword>
<name>A0A941JTS7_9CHRO</name>
<dbReference type="CDD" id="cd15487">
    <property type="entry name" value="bS6_chloro_cyano"/>
    <property type="match status" value="1"/>
</dbReference>
<organism evidence="6 7">
    <name type="scientific">Gomphosphaeria aponina SAG 52.96 = DSM 107014</name>
    <dbReference type="NCBI Taxonomy" id="1521640"/>
    <lineage>
        <taxon>Bacteria</taxon>
        <taxon>Bacillati</taxon>
        <taxon>Cyanobacteriota</taxon>
        <taxon>Cyanophyceae</taxon>
        <taxon>Oscillatoriophycideae</taxon>
        <taxon>Chroococcales</taxon>
        <taxon>Gomphosphaeriaceae</taxon>
        <taxon>Gomphosphaeria</taxon>
    </lineage>
</organism>